<organism evidence="2 3">
    <name type="scientific">Sphenostylis stenocarpa</name>
    <dbReference type="NCBI Taxonomy" id="92480"/>
    <lineage>
        <taxon>Eukaryota</taxon>
        <taxon>Viridiplantae</taxon>
        <taxon>Streptophyta</taxon>
        <taxon>Embryophyta</taxon>
        <taxon>Tracheophyta</taxon>
        <taxon>Spermatophyta</taxon>
        <taxon>Magnoliopsida</taxon>
        <taxon>eudicotyledons</taxon>
        <taxon>Gunneridae</taxon>
        <taxon>Pentapetalae</taxon>
        <taxon>rosids</taxon>
        <taxon>fabids</taxon>
        <taxon>Fabales</taxon>
        <taxon>Fabaceae</taxon>
        <taxon>Papilionoideae</taxon>
        <taxon>50 kb inversion clade</taxon>
        <taxon>NPAAA clade</taxon>
        <taxon>indigoferoid/millettioid clade</taxon>
        <taxon>Phaseoleae</taxon>
        <taxon>Sphenostylis</taxon>
    </lineage>
</organism>
<proteinExistence type="predicted"/>
<evidence type="ECO:0000313" key="2">
    <source>
        <dbReference type="EMBL" id="CAJ1974221.1"/>
    </source>
</evidence>
<keyword evidence="1" id="KW-0812">Transmembrane</keyword>
<keyword evidence="1" id="KW-1133">Transmembrane helix</keyword>
<evidence type="ECO:0000313" key="3">
    <source>
        <dbReference type="Proteomes" id="UP001189624"/>
    </source>
</evidence>
<gene>
    <name evidence="2" type="ORF">AYBTSS11_LOCUS26293</name>
</gene>
<accession>A0AA86TD30</accession>
<evidence type="ECO:0000256" key="1">
    <source>
        <dbReference type="SAM" id="Phobius"/>
    </source>
</evidence>
<dbReference type="EMBL" id="OY731406">
    <property type="protein sequence ID" value="CAJ1974221.1"/>
    <property type="molecule type" value="Genomic_DNA"/>
</dbReference>
<sequence>MAIPTTVTAAPDLLYILIGLAVGIVYPEFSFFHKTIRKELTLHRLVMIIATKNCSDIQRNHFLILMHKNNSNDEDEEQVLEPLFSARRLKYPFTKSSPVGVVSKGEFLSCLAEKKNLLCILLRERLSRGKAVLSNSVSKVDPSANGGNSFHQSL</sequence>
<feature type="transmembrane region" description="Helical" evidence="1">
    <location>
        <begin position="13"/>
        <end position="32"/>
    </location>
</feature>
<dbReference type="Gramene" id="rna-AYBTSS11_LOCUS26293">
    <property type="protein sequence ID" value="CAJ1974221.1"/>
    <property type="gene ID" value="gene-AYBTSS11_LOCUS26293"/>
</dbReference>
<name>A0AA86TD30_9FABA</name>
<feature type="non-terminal residue" evidence="2">
    <location>
        <position position="154"/>
    </location>
</feature>
<protein>
    <submittedName>
        <fullName evidence="2">Uncharacterized protein</fullName>
    </submittedName>
</protein>
<dbReference type="Proteomes" id="UP001189624">
    <property type="component" value="Chromosome 9"/>
</dbReference>
<keyword evidence="3" id="KW-1185">Reference proteome</keyword>
<dbReference type="AlphaFoldDB" id="A0AA86TD30"/>
<reference evidence="2" key="1">
    <citation type="submission" date="2023-10" db="EMBL/GenBank/DDBJ databases">
        <authorList>
            <person name="Domelevo Entfellner J.-B."/>
        </authorList>
    </citation>
    <scope>NUCLEOTIDE SEQUENCE</scope>
</reference>
<keyword evidence="1" id="KW-0472">Membrane</keyword>